<keyword evidence="3" id="KW-1185">Reference proteome</keyword>
<dbReference type="InterPro" id="IPR027796">
    <property type="entry name" value="OTT_1508_deam-like"/>
</dbReference>
<accession>A0A2J6TSL2</accession>
<feature type="compositionally biased region" description="Gly residues" evidence="1">
    <location>
        <begin position="68"/>
        <end position="77"/>
    </location>
</feature>
<feature type="compositionally biased region" description="Polar residues" evidence="1">
    <location>
        <begin position="82"/>
        <end position="102"/>
    </location>
</feature>
<dbReference type="InParanoid" id="A0A2J6TSL2"/>
<feature type="compositionally biased region" description="Acidic residues" evidence="1">
    <location>
        <begin position="223"/>
        <end position="237"/>
    </location>
</feature>
<dbReference type="GeneID" id="36587251"/>
<feature type="region of interest" description="Disordered" evidence="1">
    <location>
        <begin position="1"/>
        <end position="157"/>
    </location>
</feature>
<dbReference type="RefSeq" id="XP_024742913.1">
    <property type="nucleotide sequence ID" value="XM_024879174.1"/>
</dbReference>
<dbReference type="Proteomes" id="UP000235371">
    <property type="component" value="Unassembled WGS sequence"/>
</dbReference>
<sequence>MDQISRSQDLGKLARSSNHAFHNPMPKDRSSKNQSNIQNLPPPLLSLTHWPTLPTKQQQSESSHARKAGGGRIGSEPGGRSNDQSARTGRVSTHTKSSSGLNPNAEPYIPPSTSGTNTGVPNQAPGFDGLSSIPPASLNSTGERASDQNPHRPYSALLTTFSPSGNMKLLDWKQEQELKRASLLRQRQLSLDTSPRSRVETPPTDLADLSHIRSRPPTPGLDENYEANDDLAEDSDSEFGPNQNGAPSNHGREHMSNALDNAIHNDFGFESPNKNAEQNWQQVLYTDRHKFYIQFYDNLVLYAGLQTFHDEGSPPPYRFDKSNLNTLGKTELRQIFLDCIAYLCDVEKDPRTTAAAALQKVGDNKTVLWISANEGFPRTDTRNIPKFIETIIHAFRDVSTEDRMDVRAKFFRKAIDLATLRMDTYRTSALVSLKKVLKSPKIQASSAASKGWKPELQKLKVLMEDDKQRPELAEWCYLNRRSWSDFIKQKELAQDKNIYWFERLKHYLYRLSAHAFAVDIIAIAAREVRSVRNISEVKTFQLWDNDFKYDNKGKEFEISTDGPMNILERLLESFPTVPQTSSYCREALKEEILSREKMRDDPSHNHSASPPPTLDEWMRDRRKFRRYYHAELQIVKYFEKNGFEYADERFIGCSKRACYVCYHFLKWYGEIFPDQKFVLPGKHSKIIHMVKVPWIESKDNEPLFMMDKLNVQLARHIEEALLNKGKLEERRKIRHLSTHASTTARQHLPSDRQFLPSL</sequence>
<feature type="compositionally biased region" description="Polar residues" evidence="1">
    <location>
        <begin position="111"/>
        <end position="121"/>
    </location>
</feature>
<protein>
    <submittedName>
        <fullName evidence="2">Uncharacterized protein</fullName>
    </submittedName>
</protein>
<proteinExistence type="predicted"/>
<name>A0A2J6TSL2_9HELO</name>
<feature type="region of interest" description="Disordered" evidence="1">
    <location>
        <begin position="189"/>
        <end position="254"/>
    </location>
</feature>
<evidence type="ECO:0000313" key="2">
    <source>
        <dbReference type="EMBL" id="PMD66009.1"/>
    </source>
</evidence>
<reference evidence="2 3" key="1">
    <citation type="submission" date="2016-04" db="EMBL/GenBank/DDBJ databases">
        <title>A degradative enzymes factory behind the ericoid mycorrhizal symbiosis.</title>
        <authorList>
            <consortium name="DOE Joint Genome Institute"/>
            <person name="Martino E."/>
            <person name="Morin E."/>
            <person name="Grelet G."/>
            <person name="Kuo A."/>
            <person name="Kohler A."/>
            <person name="Daghino S."/>
            <person name="Barry K."/>
            <person name="Choi C."/>
            <person name="Cichocki N."/>
            <person name="Clum A."/>
            <person name="Copeland A."/>
            <person name="Hainaut M."/>
            <person name="Haridas S."/>
            <person name="Labutti K."/>
            <person name="Lindquist E."/>
            <person name="Lipzen A."/>
            <person name="Khouja H.-R."/>
            <person name="Murat C."/>
            <person name="Ohm R."/>
            <person name="Olson A."/>
            <person name="Spatafora J."/>
            <person name="Veneault-Fourrey C."/>
            <person name="Henrissat B."/>
            <person name="Grigoriev I."/>
            <person name="Martin F."/>
            <person name="Perotto S."/>
        </authorList>
    </citation>
    <scope>NUCLEOTIDE SEQUENCE [LARGE SCALE GENOMIC DNA]</scope>
    <source>
        <strain evidence="2 3">E</strain>
    </source>
</reference>
<feature type="region of interest" description="Disordered" evidence="1">
    <location>
        <begin position="738"/>
        <end position="758"/>
    </location>
</feature>
<dbReference type="AlphaFoldDB" id="A0A2J6TSL2"/>
<evidence type="ECO:0000313" key="3">
    <source>
        <dbReference type="Proteomes" id="UP000235371"/>
    </source>
</evidence>
<evidence type="ECO:0000256" key="1">
    <source>
        <dbReference type="SAM" id="MobiDB-lite"/>
    </source>
</evidence>
<dbReference type="EMBL" id="KZ613745">
    <property type="protein sequence ID" value="PMD66009.1"/>
    <property type="molecule type" value="Genomic_DNA"/>
</dbReference>
<organism evidence="2 3">
    <name type="scientific">Hyaloscypha bicolor E</name>
    <dbReference type="NCBI Taxonomy" id="1095630"/>
    <lineage>
        <taxon>Eukaryota</taxon>
        <taxon>Fungi</taxon>
        <taxon>Dikarya</taxon>
        <taxon>Ascomycota</taxon>
        <taxon>Pezizomycotina</taxon>
        <taxon>Leotiomycetes</taxon>
        <taxon>Helotiales</taxon>
        <taxon>Hyaloscyphaceae</taxon>
        <taxon>Hyaloscypha</taxon>
        <taxon>Hyaloscypha bicolor</taxon>
    </lineage>
</organism>
<dbReference type="OrthoDB" id="3251507at2759"/>
<dbReference type="Pfam" id="PF14441">
    <property type="entry name" value="OTT_1508_deam"/>
    <property type="match status" value="1"/>
</dbReference>
<gene>
    <name evidence="2" type="ORF">K444DRAFT_607428</name>
</gene>